<dbReference type="GO" id="GO:0016829">
    <property type="term" value="F:lyase activity"/>
    <property type="evidence" value="ECO:0007669"/>
    <property type="project" value="UniProtKB-KW"/>
</dbReference>
<dbReference type="EMBL" id="FOYM01000004">
    <property type="protein sequence ID" value="SFQ99360.1"/>
    <property type="molecule type" value="Genomic_DNA"/>
</dbReference>
<keyword evidence="8" id="KW-1185">Reference proteome</keyword>
<protein>
    <submittedName>
        <fullName evidence="7">Citrate lyase subunit beta / citryl-CoA lyase</fullName>
    </submittedName>
</protein>
<evidence type="ECO:0000256" key="4">
    <source>
        <dbReference type="PIRSR" id="PIRSR015582-1"/>
    </source>
</evidence>
<dbReference type="RefSeq" id="WP_092482179.1">
    <property type="nucleotide sequence ID" value="NZ_FOYM01000004.1"/>
</dbReference>
<dbReference type="Gene3D" id="3.20.20.60">
    <property type="entry name" value="Phosphoenolpyruvate-binding domains"/>
    <property type="match status" value="1"/>
</dbReference>
<feature type="binding site" evidence="5">
    <location>
        <position position="127"/>
    </location>
    <ligand>
        <name>Mg(2+)</name>
        <dbReference type="ChEBI" id="CHEBI:18420"/>
    </ligand>
</feature>
<dbReference type="GO" id="GO:0006107">
    <property type="term" value="P:oxaloacetate metabolic process"/>
    <property type="evidence" value="ECO:0007669"/>
    <property type="project" value="TreeGrafter"/>
</dbReference>
<dbReference type="OrthoDB" id="9786940at2"/>
<organism evidence="7 8">
    <name type="scientific">Desulfoscipio geothermicus DSM 3669</name>
    <dbReference type="NCBI Taxonomy" id="1121426"/>
    <lineage>
        <taxon>Bacteria</taxon>
        <taxon>Bacillati</taxon>
        <taxon>Bacillota</taxon>
        <taxon>Clostridia</taxon>
        <taxon>Eubacteriales</taxon>
        <taxon>Desulfallaceae</taxon>
        <taxon>Desulfoscipio</taxon>
    </lineage>
</organism>
<dbReference type="PANTHER" id="PTHR32308">
    <property type="entry name" value="LYASE BETA SUBUNIT, PUTATIVE (AFU_ORTHOLOGUE AFUA_4G13030)-RELATED"/>
    <property type="match status" value="1"/>
</dbReference>
<dbReference type="PIRSF" id="PIRSF015582">
    <property type="entry name" value="Cit_lyase_B"/>
    <property type="match status" value="1"/>
</dbReference>
<gene>
    <name evidence="7" type="ORF">SAMN05660706_10482</name>
</gene>
<dbReference type="Pfam" id="PF03328">
    <property type="entry name" value="HpcH_HpaI"/>
    <property type="match status" value="1"/>
</dbReference>
<name>A0A1I6D1U3_9FIRM</name>
<dbReference type="SUPFAM" id="SSF51621">
    <property type="entry name" value="Phosphoenolpyruvate/pyruvate domain"/>
    <property type="match status" value="1"/>
</dbReference>
<sequence>MDLFRCLLFVPGTDRKKIQKAYTLNADAVIIDMEDAVAFSEKDSARQVISEVIGSPDLPTTYVRVNGVQTRYILDDLQAVVQPGLSGIMLAKAESAEEVRRADWLIGLLEEKRGIARGTLELIPFIESVRGIENSGDIAASCPRVKRLAFGGNDYTADTWTTYTEDGSELFYARARLIAASRLADIEPPLDTVCPFIKNIEALREDARRARKMGFQGKLVIHPAQIEPVKEIFSPTPEEVAAAEKIVAAFEKAEAEGTGVIQVDGKMVEYPIVNRARQILTTAEKIKFN</sequence>
<dbReference type="InterPro" id="IPR005000">
    <property type="entry name" value="Aldolase/citrate-lyase_domain"/>
</dbReference>
<dbReference type="STRING" id="39060.SAMN05660706_10482"/>
<dbReference type="InterPro" id="IPR011206">
    <property type="entry name" value="Citrate_lyase_beta/mcl1/mcl2"/>
</dbReference>
<feature type="domain" description="HpcH/HpaI aldolase/citrate lyase" evidence="6">
    <location>
        <begin position="5"/>
        <end position="223"/>
    </location>
</feature>
<evidence type="ECO:0000256" key="2">
    <source>
        <dbReference type="ARBA" id="ARBA00022723"/>
    </source>
</evidence>
<evidence type="ECO:0000313" key="8">
    <source>
        <dbReference type="Proteomes" id="UP000199584"/>
    </source>
</evidence>
<evidence type="ECO:0000256" key="5">
    <source>
        <dbReference type="PIRSR" id="PIRSR015582-2"/>
    </source>
</evidence>
<dbReference type="AlphaFoldDB" id="A0A1I6D1U3"/>
<keyword evidence="3 5" id="KW-0460">Magnesium</keyword>
<evidence type="ECO:0000259" key="6">
    <source>
        <dbReference type="Pfam" id="PF03328"/>
    </source>
</evidence>
<accession>A0A1I6D1U3</accession>
<keyword evidence="2 5" id="KW-0479">Metal-binding</keyword>
<evidence type="ECO:0000256" key="3">
    <source>
        <dbReference type="ARBA" id="ARBA00022842"/>
    </source>
</evidence>
<dbReference type="InterPro" id="IPR015813">
    <property type="entry name" value="Pyrv/PenolPyrv_kinase-like_dom"/>
</dbReference>
<reference evidence="8" key="1">
    <citation type="submission" date="2016-10" db="EMBL/GenBank/DDBJ databases">
        <authorList>
            <person name="Varghese N."/>
            <person name="Submissions S."/>
        </authorList>
    </citation>
    <scope>NUCLEOTIDE SEQUENCE [LARGE SCALE GENOMIC DNA]</scope>
    <source>
        <strain evidence="8">DSM 3669</strain>
    </source>
</reference>
<keyword evidence="7" id="KW-0456">Lyase</keyword>
<dbReference type="InterPro" id="IPR040442">
    <property type="entry name" value="Pyrv_kinase-like_dom_sf"/>
</dbReference>
<dbReference type="PANTHER" id="PTHR32308:SF0">
    <property type="entry name" value="HPCH_HPAI ALDOLASE_CITRATE LYASE DOMAIN-CONTAINING PROTEIN"/>
    <property type="match status" value="1"/>
</dbReference>
<evidence type="ECO:0000256" key="1">
    <source>
        <dbReference type="ARBA" id="ARBA00001946"/>
    </source>
</evidence>
<evidence type="ECO:0000313" key="7">
    <source>
        <dbReference type="EMBL" id="SFQ99360.1"/>
    </source>
</evidence>
<feature type="binding site" evidence="4">
    <location>
        <position position="127"/>
    </location>
    <ligand>
        <name>substrate</name>
    </ligand>
</feature>
<proteinExistence type="predicted"/>
<dbReference type="GO" id="GO:0000287">
    <property type="term" value="F:magnesium ion binding"/>
    <property type="evidence" value="ECO:0007669"/>
    <property type="project" value="TreeGrafter"/>
</dbReference>
<feature type="binding site" evidence="4">
    <location>
        <position position="64"/>
    </location>
    <ligand>
        <name>substrate</name>
    </ligand>
</feature>
<feature type="binding site" evidence="5">
    <location>
        <position position="154"/>
    </location>
    <ligand>
        <name>Mg(2+)</name>
        <dbReference type="ChEBI" id="CHEBI:18420"/>
    </ligand>
</feature>
<dbReference type="Proteomes" id="UP000199584">
    <property type="component" value="Unassembled WGS sequence"/>
</dbReference>
<comment type="cofactor">
    <cofactor evidence="1">
        <name>Mg(2+)</name>
        <dbReference type="ChEBI" id="CHEBI:18420"/>
    </cofactor>
</comment>